<name>A0A923KRC8_9FIRM</name>
<organism evidence="4 5">
    <name type="scientific">Acetobacterium paludosum</name>
    <dbReference type="NCBI Taxonomy" id="52693"/>
    <lineage>
        <taxon>Bacteria</taxon>
        <taxon>Bacillati</taxon>
        <taxon>Bacillota</taxon>
        <taxon>Clostridia</taxon>
        <taxon>Eubacteriales</taxon>
        <taxon>Eubacteriaceae</taxon>
        <taxon>Acetobacterium</taxon>
    </lineage>
</organism>
<dbReference type="InterPro" id="IPR007737">
    <property type="entry name" value="Mga_HTH"/>
</dbReference>
<evidence type="ECO:0000313" key="4">
    <source>
        <dbReference type="EMBL" id="MBC3887122.1"/>
    </source>
</evidence>
<dbReference type="PANTHER" id="PTHR30185">
    <property type="entry name" value="CRYPTIC BETA-GLUCOSIDE BGL OPERON ANTITERMINATOR"/>
    <property type="match status" value="1"/>
</dbReference>
<keyword evidence="2" id="KW-0804">Transcription</keyword>
<feature type="domain" description="Mga helix-turn-helix" evidence="3">
    <location>
        <begin position="77"/>
        <end position="160"/>
    </location>
</feature>
<sequence length="486" mass="57332">MRKLLERSSQRIINILDVFVTQEGWITIGELSELVDAGVRTISNDVGIIKKRWGAELNIEVSTKWGIKLHNQNVATIGNVFKQIFNESIALKWLEEIFFFPGKRIEFYEDRLFVSRSTLIRTLPDLNKYLNTIGMEIKRINNQYNVIGNSEMHLRQLFSGFLLELHGLNLKKRELDVDLSLLKKILHQTLMKNLEPEETSFIFNNELFVVYYSMYYLVSLVRENQGFSDLRYNNSSSYADTVIEDDELGRLKVFFPNITSDSIQPISGFILSQYIGWDNIDEKWLVENETGLFYQRIFNGMRLLLNEEMHEKLEFMLRSLYLAQKFRPFSNSTLFDRIYYFSMTLKQYNFSLYQLFETNLNIFSKKTEMDMSGRIYDLLYWSSLILPEINHNRKPMRLLVISDFGVNHAHFIARYMENYFKNDVSDLTVDVGDYPEVLREGSFDHYHIIVTTISHLSIDHNNIVLINDYPTEANMFDLYRASHSVR</sequence>
<proteinExistence type="predicted"/>
<evidence type="ECO:0000259" key="3">
    <source>
        <dbReference type="Pfam" id="PF05043"/>
    </source>
</evidence>
<protein>
    <recommendedName>
        <fullName evidence="3">Mga helix-turn-helix domain-containing protein</fullName>
    </recommendedName>
</protein>
<keyword evidence="1" id="KW-0805">Transcription regulation</keyword>
<dbReference type="InterPro" id="IPR050661">
    <property type="entry name" value="BglG_antiterminators"/>
</dbReference>
<gene>
    <name evidence="4" type="ORF">GH810_02210</name>
</gene>
<comment type="caution">
    <text evidence="4">The sequence shown here is derived from an EMBL/GenBank/DDBJ whole genome shotgun (WGS) entry which is preliminary data.</text>
</comment>
<keyword evidence="5" id="KW-1185">Reference proteome</keyword>
<dbReference type="AlphaFoldDB" id="A0A923KRC8"/>
<reference evidence="4" key="2">
    <citation type="submission" date="2020-10" db="EMBL/GenBank/DDBJ databases">
        <title>Comparative genomics of the Acetobacterium genus.</title>
        <authorList>
            <person name="Marshall C."/>
            <person name="May H."/>
            <person name="Norman S."/>
        </authorList>
    </citation>
    <scope>NUCLEOTIDE SEQUENCE</scope>
    <source>
        <strain evidence="4">DER-2019</strain>
    </source>
</reference>
<evidence type="ECO:0000256" key="2">
    <source>
        <dbReference type="ARBA" id="ARBA00023163"/>
    </source>
</evidence>
<reference evidence="4" key="1">
    <citation type="submission" date="2019-10" db="EMBL/GenBank/DDBJ databases">
        <authorList>
            <person name="Ross D.E."/>
            <person name="Gulliver D."/>
        </authorList>
    </citation>
    <scope>NUCLEOTIDE SEQUENCE</scope>
    <source>
        <strain evidence="4">DER-2019</strain>
    </source>
</reference>
<accession>A0A923KRC8</accession>
<dbReference type="PANTHER" id="PTHR30185:SF18">
    <property type="entry name" value="TRANSCRIPTIONAL REGULATOR MTLR"/>
    <property type="match status" value="1"/>
</dbReference>
<dbReference type="RefSeq" id="WP_148566530.1">
    <property type="nucleotide sequence ID" value="NZ_RXYA01000004.1"/>
</dbReference>
<dbReference type="OrthoDB" id="1646817at2"/>
<dbReference type="Pfam" id="PF05043">
    <property type="entry name" value="Mga"/>
    <property type="match status" value="1"/>
</dbReference>
<evidence type="ECO:0000256" key="1">
    <source>
        <dbReference type="ARBA" id="ARBA00023015"/>
    </source>
</evidence>
<dbReference type="Proteomes" id="UP000616595">
    <property type="component" value="Unassembled WGS sequence"/>
</dbReference>
<dbReference type="EMBL" id="WJBD01000002">
    <property type="protein sequence ID" value="MBC3887122.1"/>
    <property type="molecule type" value="Genomic_DNA"/>
</dbReference>
<evidence type="ECO:0000313" key="5">
    <source>
        <dbReference type="Proteomes" id="UP000616595"/>
    </source>
</evidence>